<evidence type="ECO:0000313" key="3">
    <source>
        <dbReference type="Proteomes" id="UP000314294"/>
    </source>
</evidence>
<dbReference type="AlphaFoldDB" id="A0A4Z2ECF2"/>
<sequence>MEPGAAFQLPFSVLTEGSGGKYTISARNDKNFPSTYPLSLTLTSGEYTNSSLTITPPAGTPSGADVTLTLEAKSASGLDSNYVVLRISVVTKVTRRPLGSRRWNR</sequence>
<dbReference type="EMBL" id="SRLO01010078">
    <property type="protein sequence ID" value="TNN26509.1"/>
    <property type="molecule type" value="Genomic_DNA"/>
</dbReference>
<organism evidence="2 3">
    <name type="scientific">Liparis tanakae</name>
    <name type="common">Tanaka's snailfish</name>
    <dbReference type="NCBI Taxonomy" id="230148"/>
    <lineage>
        <taxon>Eukaryota</taxon>
        <taxon>Metazoa</taxon>
        <taxon>Chordata</taxon>
        <taxon>Craniata</taxon>
        <taxon>Vertebrata</taxon>
        <taxon>Euteleostomi</taxon>
        <taxon>Actinopterygii</taxon>
        <taxon>Neopterygii</taxon>
        <taxon>Teleostei</taxon>
        <taxon>Neoteleostei</taxon>
        <taxon>Acanthomorphata</taxon>
        <taxon>Eupercaria</taxon>
        <taxon>Perciformes</taxon>
        <taxon>Cottioidei</taxon>
        <taxon>Cottales</taxon>
        <taxon>Liparidae</taxon>
        <taxon>Liparis</taxon>
    </lineage>
</organism>
<dbReference type="InterPro" id="IPR057615">
    <property type="entry name" value="Ig_VWA7"/>
</dbReference>
<evidence type="ECO:0000259" key="1">
    <source>
        <dbReference type="Pfam" id="PF23619"/>
    </source>
</evidence>
<reference evidence="2 3" key="1">
    <citation type="submission" date="2019-03" db="EMBL/GenBank/DDBJ databases">
        <title>First draft genome of Liparis tanakae, snailfish: a comprehensive survey of snailfish specific genes.</title>
        <authorList>
            <person name="Kim W."/>
            <person name="Song I."/>
            <person name="Jeong J.-H."/>
            <person name="Kim D."/>
            <person name="Kim S."/>
            <person name="Ryu S."/>
            <person name="Song J.Y."/>
            <person name="Lee S.K."/>
        </authorList>
    </citation>
    <scope>NUCLEOTIDE SEQUENCE [LARGE SCALE GENOMIC DNA]</scope>
    <source>
        <tissue evidence="2">Muscle</tissue>
    </source>
</reference>
<evidence type="ECO:0000313" key="2">
    <source>
        <dbReference type="EMBL" id="TNN26509.1"/>
    </source>
</evidence>
<keyword evidence="3" id="KW-1185">Reference proteome</keyword>
<dbReference type="Pfam" id="PF23619">
    <property type="entry name" value="Ig_VWA7"/>
    <property type="match status" value="1"/>
</dbReference>
<accession>A0A4Z2ECF2</accession>
<dbReference type="OrthoDB" id="301415at2759"/>
<feature type="domain" description="VWA7 Ig-like" evidence="1">
    <location>
        <begin position="1"/>
        <end position="90"/>
    </location>
</feature>
<gene>
    <name evidence="2" type="ORF">EYF80_063354</name>
</gene>
<comment type="caution">
    <text evidence="2">The sequence shown here is derived from an EMBL/GenBank/DDBJ whole genome shotgun (WGS) entry which is preliminary data.</text>
</comment>
<dbReference type="Proteomes" id="UP000314294">
    <property type="component" value="Unassembled WGS sequence"/>
</dbReference>
<proteinExistence type="predicted"/>
<name>A0A4Z2ECF2_9TELE</name>
<protein>
    <recommendedName>
        <fullName evidence="1">VWA7 Ig-like domain-containing protein</fullName>
    </recommendedName>
</protein>